<keyword evidence="5 11" id="KW-1133">Transmembrane helix</keyword>
<evidence type="ECO:0000256" key="10">
    <source>
        <dbReference type="SAM" id="MobiDB-lite"/>
    </source>
</evidence>
<gene>
    <name evidence="13" type="ORF">BCHO_1634</name>
</gene>
<feature type="transmembrane region" description="Helical" evidence="11">
    <location>
        <begin position="209"/>
        <end position="231"/>
    </location>
</feature>
<dbReference type="SMART" id="SM00756">
    <property type="entry name" value="VKc"/>
    <property type="match status" value="1"/>
</dbReference>
<evidence type="ECO:0000256" key="6">
    <source>
        <dbReference type="ARBA" id="ARBA00023002"/>
    </source>
</evidence>
<evidence type="ECO:0000256" key="9">
    <source>
        <dbReference type="ARBA" id="ARBA00023284"/>
    </source>
</evidence>
<dbReference type="CDD" id="cd12922">
    <property type="entry name" value="VKOR_5"/>
    <property type="match status" value="1"/>
</dbReference>
<dbReference type="GO" id="GO:0016491">
    <property type="term" value="F:oxidoreductase activity"/>
    <property type="evidence" value="ECO:0007669"/>
    <property type="project" value="UniProtKB-KW"/>
</dbReference>
<feature type="region of interest" description="Disordered" evidence="10">
    <location>
        <begin position="1"/>
        <end position="35"/>
    </location>
</feature>
<keyword evidence="8" id="KW-1015">Disulfide bond</keyword>
<dbReference type="eggNOG" id="COG4243">
    <property type="taxonomic scope" value="Bacteria"/>
</dbReference>
<keyword evidence="14" id="KW-1185">Reference proteome</keyword>
<dbReference type="Proteomes" id="UP000028995">
    <property type="component" value="Unassembled WGS sequence"/>
</dbReference>
<accession>A0A087A9Z1</accession>
<proteinExistence type="inferred from homology"/>
<evidence type="ECO:0000256" key="8">
    <source>
        <dbReference type="ARBA" id="ARBA00023157"/>
    </source>
</evidence>
<evidence type="ECO:0000256" key="11">
    <source>
        <dbReference type="SAM" id="Phobius"/>
    </source>
</evidence>
<feature type="compositionally biased region" description="Polar residues" evidence="10">
    <location>
        <begin position="1"/>
        <end position="20"/>
    </location>
</feature>
<feature type="transmembrane region" description="Helical" evidence="11">
    <location>
        <begin position="114"/>
        <end position="133"/>
    </location>
</feature>
<evidence type="ECO:0000256" key="7">
    <source>
        <dbReference type="ARBA" id="ARBA00023136"/>
    </source>
</evidence>
<reference evidence="13 14" key="1">
    <citation type="submission" date="2014-03" db="EMBL/GenBank/DDBJ databases">
        <title>Genomics of Bifidobacteria.</title>
        <authorList>
            <person name="Ventura M."/>
            <person name="Milani C."/>
            <person name="Lugli G.A."/>
        </authorList>
    </citation>
    <scope>NUCLEOTIDE SEQUENCE [LARGE SCALE GENOMIC DNA]</scope>
    <source>
        <strain evidence="13 14">LMG 10510</strain>
    </source>
</reference>
<name>A0A087A9Z1_9BIFI</name>
<evidence type="ECO:0000259" key="12">
    <source>
        <dbReference type="SMART" id="SM00756"/>
    </source>
</evidence>
<evidence type="ECO:0000256" key="4">
    <source>
        <dbReference type="ARBA" id="ARBA00022719"/>
    </source>
</evidence>
<keyword evidence="7 11" id="KW-0472">Membrane</keyword>
<dbReference type="InterPro" id="IPR041714">
    <property type="entry name" value="VKOR_Actinobacteria"/>
</dbReference>
<comment type="similarity">
    <text evidence="2">Belongs to the VKOR family.</text>
</comment>
<protein>
    <submittedName>
        <fullName evidence="13">Integral membrane protein</fullName>
    </submittedName>
</protein>
<sequence>MAANRQRSTQSEQPHQTTARPVSVPAKDTGAPAVPADMPRGWRHGAVWLYLVMLAASGLALVVSFVLSAETLQMAREPGKLLSCDVNAVLSCSAVADSWQAEIVKFAGLSYPNAFFGIAAESVFCTIAVIGLARMRMPRWFAACTWFGSLAALAYSYWLTTQSLFVINALCPWCLVLCFATTIQFIAVSHATVTVQGLPTRAAGLRKYYRLNFDLMVDAVWIVALVTLILVKDGAYLFA</sequence>
<feature type="transmembrane region" description="Helical" evidence="11">
    <location>
        <begin position="164"/>
        <end position="188"/>
    </location>
</feature>
<comment type="caution">
    <text evidence="13">The sequence shown here is derived from an EMBL/GenBank/DDBJ whole genome shotgun (WGS) entry which is preliminary data.</text>
</comment>
<feature type="domain" description="Vitamin K epoxide reductase" evidence="12">
    <location>
        <begin position="46"/>
        <end position="192"/>
    </location>
</feature>
<evidence type="ECO:0000256" key="1">
    <source>
        <dbReference type="ARBA" id="ARBA00004141"/>
    </source>
</evidence>
<dbReference type="AlphaFoldDB" id="A0A087A9Z1"/>
<dbReference type="Gene3D" id="1.20.1440.130">
    <property type="entry name" value="VKOR domain"/>
    <property type="match status" value="1"/>
</dbReference>
<keyword evidence="3 11" id="KW-0812">Transmembrane</keyword>
<comment type="subcellular location">
    <subcellularLocation>
        <location evidence="1">Membrane</location>
        <topology evidence="1">Multi-pass membrane protein</topology>
    </subcellularLocation>
</comment>
<keyword evidence="9" id="KW-0676">Redox-active center</keyword>
<dbReference type="InterPro" id="IPR012932">
    <property type="entry name" value="VKOR"/>
</dbReference>
<organism evidence="13 14">
    <name type="scientific">Bifidobacterium choerinum</name>
    <dbReference type="NCBI Taxonomy" id="35760"/>
    <lineage>
        <taxon>Bacteria</taxon>
        <taxon>Bacillati</taxon>
        <taxon>Actinomycetota</taxon>
        <taxon>Actinomycetes</taxon>
        <taxon>Bifidobacteriales</taxon>
        <taxon>Bifidobacteriaceae</taxon>
        <taxon>Bifidobacterium</taxon>
    </lineage>
</organism>
<evidence type="ECO:0000313" key="13">
    <source>
        <dbReference type="EMBL" id="KFI55591.1"/>
    </source>
</evidence>
<dbReference type="InterPro" id="IPR038354">
    <property type="entry name" value="VKOR_sf"/>
</dbReference>
<dbReference type="EMBL" id="JGYU01000013">
    <property type="protein sequence ID" value="KFI55591.1"/>
    <property type="molecule type" value="Genomic_DNA"/>
</dbReference>
<dbReference type="GO" id="GO:0016020">
    <property type="term" value="C:membrane"/>
    <property type="evidence" value="ECO:0007669"/>
    <property type="project" value="UniProtKB-SubCell"/>
</dbReference>
<dbReference type="STRING" id="35760.BCHO_1634"/>
<keyword evidence="4" id="KW-0874">Quinone</keyword>
<evidence type="ECO:0000256" key="5">
    <source>
        <dbReference type="ARBA" id="ARBA00022989"/>
    </source>
</evidence>
<dbReference type="Pfam" id="PF07884">
    <property type="entry name" value="VKOR"/>
    <property type="match status" value="1"/>
</dbReference>
<evidence type="ECO:0000256" key="2">
    <source>
        <dbReference type="ARBA" id="ARBA00006214"/>
    </source>
</evidence>
<feature type="transmembrane region" description="Helical" evidence="11">
    <location>
        <begin position="140"/>
        <end position="158"/>
    </location>
</feature>
<dbReference type="GO" id="GO:0048038">
    <property type="term" value="F:quinone binding"/>
    <property type="evidence" value="ECO:0007669"/>
    <property type="project" value="UniProtKB-KW"/>
</dbReference>
<evidence type="ECO:0000313" key="14">
    <source>
        <dbReference type="Proteomes" id="UP000028995"/>
    </source>
</evidence>
<feature type="transmembrane region" description="Helical" evidence="11">
    <location>
        <begin position="47"/>
        <end position="67"/>
    </location>
</feature>
<evidence type="ECO:0000256" key="3">
    <source>
        <dbReference type="ARBA" id="ARBA00022692"/>
    </source>
</evidence>
<keyword evidence="6" id="KW-0560">Oxidoreductase</keyword>